<protein>
    <submittedName>
        <fullName evidence="3">Class I SAM-dependent methyltransferase</fullName>
        <ecNumber evidence="3">2.1.1.-</ecNumber>
    </submittedName>
</protein>
<dbReference type="GO" id="GO:0008168">
    <property type="term" value="F:methyltransferase activity"/>
    <property type="evidence" value="ECO:0007669"/>
    <property type="project" value="UniProtKB-KW"/>
</dbReference>
<comment type="caution">
    <text evidence="3">The sequence shown here is derived from an EMBL/GenBank/DDBJ whole genome shotgun (WGS) entry which is preliminary data.</text>
</comment>
<keyword evidence="3" id="KW-0808">Transferase</keyword>
<dbReference type="EC" id="2.1.1.-" evidence="3"/>
<evidence type="ECO:0000256" key="1">
    <source>
        <dbReference type="SAM" id="MobiDB-lite"/>
    </source>
</evidence>
<dbReference type="EMBL" id="JBHSEG010000010">
    <property type="protein sequence ID" value="MFC4455534.1"/>
    <property type="molecule type" value="Genomic_DNA"/>
</dbReference>
<dbReference type="CDD" id="cd02440">
    <property type="entry name" value="AdoMet_MTases"/>
    <property type="match status" value="1"/>
</dbReference>
<keyword evidence="4" id="KW-1185">Reference proteome</keyword>
<gene>
    <name evidence="3" type="ORF">ACFO0P_17280</name>
</gene>
<proteinExistence type="predicted"/>
<feature type="compositionally biased region" description="Low complexity" evidence="1">
    <location>
        <begin position="1"/>
        <end position="10"/>
    </location>
</feature>
<dbReference type="InterPro" id="IPR029063">
    <property type="entry name" value="SAM-dependent_MTases_sf"/>
</dbReference>
<feature type="compositionally biased region" description="Low complexity" evidence="1">
    <location>
        <begin position="25"/>
        <end position="36"/>
    </location>
</feature>
<keyword evidence="3" id="KW-0489">Methyltransferase</keyword>
<name>A0ABV8Y965_9DEIO</name>
<sequence>MAFRPSAGRPAGAGGGGRAGRGRRFGQQAARTAARGPLGRRELLDEQQGQDAHRSPFGDASFDRVYLVRALAHMRDPAQVLAECWQVLAPGGQLTVVAHSPDHLAGLLPDQPAPSAPLTALPGTRLNLTRPVVLSPEVQQTLLNSYGLSGHPAQPLHTQLQLSGWTASAHRQAQR</sequence>
<dbReference type="SUPFAM" id="SSF53335">
    <property type="entry name" value="S-adenosyl-L-methionine-dependent methyltransferases"/>
    <property type="match status" value="1"/>
</dbReference>
<dbReference type="RefSeq" id="WP_380130056.1">
    <property type="nucleotide sequence ID" value="NZ_JBHSEG010000010.1"/>
</dbReference>
<dbReference type="Gene3D" id="3.40.50.150">
    <property type="entry name" value="Vaccinia Virus protein VP39"/>
    <property type="match status" value="1"/>
</dbReference>
<feature type="region of interest" description="Disordered" evidence="1">
    <location>
        <begin position="1"/>
        <end position="56"/>
    </location>
</feature>
<feature type="domain" description="Methyltransferase type 11" evidence="2">
    <location>
        <begin position="43"/>
        <end position="95"/>
    </location>
</feature>
<evidence type="ECO:0000313" key="4">
    <source>
        <dbReference type="Proteomes" id="UP001595939"/>
    </source>
</evidence>
<organism evidence="3 4">
    <name type="scientific">Deinococcus sonorensis</name>
    <dbReference type="NCBI Taxonomy" id="309891"/>
    <lineage>
        <taxon>Bacteria</taxon>
        <taxon>Thermotogati</taxon>
        <taxon>Deinococcota</taxon>
        <taxon>Deinococci</taxon>
        <taxon>Deinococcales</taxon>
        <taxon>Deinococcaceae</taxon>
        <taxon>Deinococcus</taxon>
    </lineage>
</organism>
<evidence type="ECO:0000313" key="3">
    <source>
        <dbReference type="EMBL" id="MFC4455534.1"/>
    </source>
</evidence>
<dbReference type="GO" id="GO:0032259">
    <property type="term" value="P:methylation"/>
    <property type="evidence" value="ECO:0007669"/>
    <property type="project" value="UniProtKB-KW"/>
</dbReference>
<dbReference type="Pfam" id="PF08241">
    <property type="entry name" value="Methyltransf_11"/>
    <property type="match status" value="1"/>
</dbReference>
<dbReference type="InterPro" id="IPR013216">
    <property type="entry name" value="Methyltransf_11"/>
</dbReference>
<accession>A0ABV8Y965</accession>
<dbReference type="Proteomes" id="UP001595939">
    <property type="component" value="Unassembled WGS sequence"/>
</dbReference>
<evidence type="ECO:0000259" key="2">
    <source>
        <dbReference type="Pfam" id="PF08241"/>
    </source>
</evidence>
<reference evidence="4" key="1">
    <citation type="journal article" date="2019" name="Int. J. Syst. Evol. Microbiol.">
        <title>The Global Catalogue of Microorganisms (GCM) 10K type strain sequencing project: providing services to taxonomists for standard genome sequencing and annotation.</title>
        <authorList>
            <consortium name="The Broad Institute Genomics Platform"/>
            <consortium name="The Broad Institute Genome Sequencing Center for Infectious Disease"/>
            <person name="Wu L."/>
            <person name="Ma J."/>
        </authorList>
    </citation>
    <scope>NUCLEOTIDE SEQUENCE [LARGE SCALE GENOMIC DNA]</scope>
    <source>
        <strain evidence="4">CCUG 39970</strain>
    </source>
</reference>